<dbReference type="RefSeq" id="WP_013272594.1">
    <property type="nucleotide sequence ID" value="NC_014376.1"/>
</dbReference>
<feature type="compositionally biased region" description="Low complexity" evidence="5">
    <location>
        <begin position="29"/>
        <end position="44"/>
    </location>
</feature>
<dbReference type="EMBL" id="CP002109">
    <property type="protein sequence ID" value="ADL04505.1"/>
    <property type="molecule type" value="Genomic_DNA"/>
</dbReference>
<dbReference type="CDD" id="cd13585">
    <property type="entry name" value="PBP2_TMBP_like"/>
    <property type="match status" value="1"/>
</dbReference>
<dbReference type="OrthoDB" id="362670at2"/>
<evidence type="ECO:0000313" key="8">
    <source>
        <dbReference type="Proteomes" id="UP000001662"/>
    </source>
</evidence>
<dbReference type="Proteomes" id="UP000001662">
    <property type="component" value="Chromosome"/>
</dbReference>
<evidence type="ECO:0000313" key="7">
    <source>
        <dbReference type="EMBL" id="ADL04505.1"/>
    </source>
</evidence>
<feature type="chain" id="PRO_5038805164" evidence="6">
    <location>
        <begin position="19"/>
        <end position="450"/>
    </location>
</feature>
<dbReference type="GO" id="GO:0030313">
    <property type="term" value="C:cell envelope"/>
    <property type="evidence" value="ECO:0007669"/>
    <property type="project" value="UniProtKB-SubCell"/>
</dbReference>
<comment type="similarity">
    <text evidence="2">Belongs to the bacterial solute-binding protein 1 family.</text>
</comment>
<dbReference type="PANTHER" id="PTHR43649">
    <property type="entry name" value="ARABINOSE-BINDING PROTEIN-RELATED"/>
    <property type="match status" value="1"/>
</dbReference>
<protein>
    <submittedName>
        <fullName evidence="7">Extracellular solute-binding protein family 1</fullName>
    </submittedName>
</protein>
<dbReference type="InterPro" id="IPR050490">
    <property type="entry name" value="Bact_solute-bd_prot1"/>
</dbReference>
<feature type="compositionally biased region" description="Basic and acidic residues" evidence="5">
    <location>
        <begin position="45"/>
        <end position="55"/>
    </location>
</feature>
<reference evidence="7" key="1">
    <citation type="submission" date="2010-07" db="EMBL/GenBank/DDBJ databases">
        <title>Complete sequence of Clostridium saccharolyticum WM1.</title>
        <authorList>
            <consortium name="US DOE Joint Genome Institute"/>
            <person name="Lucas S."/>
            <person name="Copeland A."/>
            <person name="Lapidus A."/>
            <person name="Cheng J.-F."/>
            <person name="Bruce D."/>
            <person name="Goodwin L."/>
            <person name="Pitluck S."/>
            <person name="Chertkov O."/>
            <person name="Detter J.C."/>
            <person name="Han C."/>
            <person name="Tapia R."/>
            <person name="Land M."/>
            <person name="Hauser L."/>
            <person name="Chang Y.-J."/>
            <person name="Jeffries C."/>
            <person name="Kyrpides N."/>
            <person name="Ivanova N."/>
            <person name="Mikhailova N."/>
            <person name="Mouttaki H."/>
            <person name="Lin L."/>
            <person name="Zhou J."/>
            <person name="Hemme C.L."/>
            <person name="Woyke T."/>
        </authorList>
    </citation>
    <scope>NUCLEOTIDE SEQUENCE [LARGE SCALE GENOMIC DNA]</scope>
    <source>
        <strain evidence="7">WM1</strain>
    </source>
</reference>
<evidence type="ECO:0000256" key="2">
    <source>
        <dbReference type="ARBA" id="ARBA00008520"/>
    </source>
</evidence>
<keyword evidence="3" id="KW-0813">Transport</keyword>
<keyword evidence="4 6" id="KW-0732">Signal</keyword>
<dbReference type="Gene3D" id="3.40.190.10">
    <property type="entry name" value="Periplasmic binding protein-like II"/>
    <property type="match status" value="1"/>
</dbReference>
<keyword evidence="8" id="KW-1185">Reference proteome</keyword>
<dbReference type="KEGG" id="csh:Closa_1926"/>
<evidence type="ECO:0000256" key="3">
    <source>
        <dbReference type="ARBA" id="ARBA00022448"/>
    </source>
</evidence>
<evidence type="ECO:0000256" key="4">
    <source>
        <dbReference type="ARBA" id="ARBA00022729"/>
    </source>
</evidence>
<accession>D9R054</accession>
<sequence length="450" mass="49988">MRLKRVLAIVLAAGMACASLTACGSKTAESSAADTSGATTAADTTKADDKKEGSGEKKVLSVTTWDYDSSPQFQAVVDAYMKENPNVEIKVIDTSADEYNNSLGISLSAAQPDPDIIWVKDMGSMLQMADKKQLLPLDDFMKKDSFDTSVYNGAAEQLQYNGVTYGLPYRSDWYVLYYNKDLFDAAGVAYPSNDMTWDEYNELAAKMTSGEGSSKVYGGHNHTWQALVTNWAVQDGKHTVVDKDYSFLKPWYESALSLQDNGYIQDYSTLKTANIHYSSVFKNQQCAMMPMGTWFISTMIQSRASDETSFNWGIARIPHPADTETGYTVGALTPLGISAYTDEPDLSWDFVKFATSKEAANILAEQGVFTGIQTEESLKTIASAQFFPEGESNIEALSYTHYSFDRPLDPQIEEIRKVLDEVHEMIMIKQYTVDQGIEELNKRVAEIKGW</sequence>
<dbReference type="SUPFAM" id="SSF53850">
    <property type="entry name" value="Periplasmic binding protein-like II"/>
    <property type="match status" value="1"/>
</dbReference>
<dbReference type="PANTHER" id="PTHR43649:SF31">
    <property type="entry name" value="SN-GLYCEROL-3-PHOSPHATE-BINDING PERIPLASMIC PROTEIN UGPB"/>
    <property type="match status" value="1"/>
</dbReference>
<organism evidence="7 8">
    <name type="scientific">Lacrimispora saccharolytica (strain ATCC 35040 / DSM 2544 / NRCC 2533 / WM1)</name>
    <name type="common">Clostridium saccharolyticum</name>
    <dbReference type="NCBI Taxonomy" id="610130"/>
    <lineage>
        <taxon>Bacteria</taxon>
        <taxon>Bacillati</taxon>
        <taxon>Bacillota</taxon>
        <taxon>Clostridia</taxon>
        <taxon>Lachnospirales</taxon>
        <taxon>Lachnospiraceae</taxon>
        <taxon>Lacrimispora</taxon>
    </lineage>
</organism>
<comment type="subcellular location">
    <subcellularLocation>
        <location evidence="1">Cell envelope</location>
    </subcellularLocation>
</comment>
<dbReference type="Pfam" id="PF01547">
    <property type="entry name" value="SBP_bac_1"/>
    <property type="match status" value="1"/>
</dbReference>
<dbReference type="PaxDb" id="610130-Closa_1926"/>
<evidence type="ECO:0000256" key="1">
    <source>
        <dbReference type="ARBA" id="ARBA00004196"/>
    </source>
</evidence>
<dbReference type="AlphaFoldDB" id="D9R054"/>
<evidence type="ECO:0000256" key="6">
    <source>
        <dbReference type="SAM" id="SignalP"/>
    </source>
</evidence>
<dbReference type="PROSITE" id="PS51257">
    <property type="entry name" value="PROKAR_LIPOPROTEIN"/>
    <property type="match status" value="1"/>
</dbReference>
<gene>
    <name evidence="7" type="ordered locus">Closa_1926</name>
</gene>
<dbReference type="STRING" id="610130.Closa_1926"/>
<dbReference type="InterPro" id="IPR006059">
    <property type="entry name" value="SBP"/>
</dbReference>
<feature type="signal peptide" evidence="6">
    <location>
        <begin position="1"/>
        <end position="18"/>
    </location>
</feature>
<proteinExistence type="inferred from homology"/>
<dbReference type="HOGENOM" id="CLU_031285_10_5_9"/>
<evidence type="ECO:0000256" key="5">
    <source>
        <dbReference type="SAM" id="MobiDB-lite"/>
    </source>
</evidence>
<feature type="region of interest" description="Disordered" evidence="5">
    <location>
        <begin position="29"/>
        <end position="55"/>
    </location>
</feature>
<name>D9R054_LACSW</name>
<dbReference type="eggNOG" id="COG1653">
    <property type="taxonomic scope" value="Bacteria"/>
</dbReference>